<evidence type="ECO:0000256" key="1">
    <source>
        <dbReference type="ARBA" id="ARBA00004613"/>
    </source>
</evidence>
<feature type="domain" description="SD-repeat containing protein B" evidence="4">
    <location>
        <begin position="1383"/>
        <end position="1422"/>
    </location>
</feature>
<dbReference type="GO" id="GO:0005576">
    <property type="term" value="C:extracellular region"/>
    <property type="evidence" value="ECO:0007669"/>
    <property type="project" value="UniProtKB-SubCell"/>
</dbReference>
<dbReference type="InterPro" id="IPR051417">
    <property type="entry name" value="SDr/BOS_complex"/>
</dbReference>
<keyword evidence="6" id="KW-1185">Reference proteome</keyword>
<dbReference type="InterPro" id="IPR013783">
    <property type="entry name" value="Ig-like_fold"/>
</dbReference>
<feature type="non-terminal residue" evidence="5">
    <location>
        <position position="1429"/>
    </location>
</feature>
<dbReference type="Pfam" id="PF17210">
    <property type="entry name" value="SdrD_B"/>
    <property type="match status" value="2"/>
</dbReference>
<feature type="domain" description="SD-repeat containing protein B" evidence="4">
    <location>
        <begin position="540"/>
        <end position="612"/>
    </location>
</feature>
<sequence>MFLMNQKTFTLLVVLGLISPGLLSISGGADPVSEREDLGASAGAHKVSGAGLPEWLTMFSAPQASLIFDPDRGTLLETGDALLTCGVLNAGDAVVALFEVRNPVTTVNSYDLNGGNYPIWSRPAELHPAMWSFSNLGSVFGTAVDRERNMYVTASSSFSPQLNLLSQANGTSANVNFQSGTGAIGRAATGGPNATAELNAAGTIYQLDAVSGAPSVFAVLPQQSTTADYDAFITFNGTDLNLSTGSRNNTGPGLGNIAYDVSNDQFFVSNFEDGKIYRIAANGTVQPDPFDYGIPDNGAAGMPALQDRVWGVGVYGGRLYYSVWTDLACTNGDCGDNISDNFYDNGPNPTIKPFIRSVALDPATGAFLPLTDQLEYNGADLEHTAPISDIAFDADGNMLIAQKTMLTDYAGYNHRSQVAYLVGGNGTWVADPFFTAPRENPTNANRYGTESYGGVDFGYDGTAPDAFVWYSSADMVRDANIANGSQGPHGVAGFMLTDLVGTNFPDPRAIVPYDGAVTSPNSTDLKGSGGDIEIVGDYVSLGNLVWEDSNDNGLFDLTESGIPGVTVNLLNAGGAVLMTTTTNSSGEYLFTDLLPGDYIVEIIPPAGYGTSTGSLLLLGAGPYEPASDPDVVPADDDDNGTVSGAAIRTAVITLEELGEPTGEPALNGLTDYVIDANANYTVDFGLISPCSIDITSLDVQCTNGTDFTVSFNVDYSMIASPASSSIQVTVAGTAQPAVIIAGASGTTSFGPITVAGPGYNLLIEATVMNDQGCTITIPFDLIACTDPCVDGDDLGGNVFNDFNNDGADAGATEVGQANVFVEIYECDSDVPVATTWTNADGDWSINDDAITYPVRVEFSTPLQDYLQPGFAGDDSGTNTQFVDMASCEVDYGVVNPDDYCQENPQFSVACYVIGDPAFHTTQEAVLEASFLSGTYTPSSTFGPIGPEGSGNAQPPVNESHIVNALTADIGTVRFIGYHRASNTILVASYMKRYAGFPSGPNDTALGTIYAIDRDNNPNVAVPLYVADAGEDVHDYSSPDFNAPTFGDTQARDLVGFAGWGDIEVDEENNLLYAINYHDNLIHVIPLVQSGSTISAGAATTIAYPAAVTSLCSGDEWRPGALKIRQGYLYSAVTCTALTSQDTADLHTYVVRIPTNTPAPVFERVIDFALDYPRQPFGTQSSEWRAWVNGVETPEAATSASSYYPMPHVTDIEFDDGGNMVIGISDRKADYSGTFNANAGFPASGSRTINGGDLVRAENISNGLYQVEDIVSGATVNPETEFFIGDGSSELLTPGAQPSGGHVETVFGALASQPGTNTILAPAIFGGNLGGVRFMDATTGDYLRYLSLFQTPITPTGGTGNGEFFGKAASLGDVEFLCQEVPIQIGNYVWLDDDEDGVQDACEEPVTGLPVTLYTQDDNGTLTQVDMTTT</sequence>
<protein>
    <recommendedName>
        <fullName evidence="4">SD-repeat containing protein B domain-containing protein</fullName>
    </recommendedName>
</protein>
<evidence type="ECO:0000259" key="4">
    <source>
        <dbReference type="Pfam" id="PF17210"/>
    </source>
</evidence>
<dbReference type="InterPro" id="IPR033764">
    <property type="entry name" value="Sdr_B"/>
</dbReference>
<dbReference type="Proteomes" id="UP000321907">
    <property type="component" value="Unassembled WGS sequence"/>
</dbReference>
<dbReference type="SUPFAM" id="SSF117074">
    <property type="entry name" value="Hypothetical protein PA1324"/>
    <property type="match status" value="2"/>
</dbReference>
<dbReference type="Gene3D" id="2.60.40.10">
    <property type="entry name" value="Immunoglobulins"/>
    <property type="match status" value="3"/>
</dbReference>
<evidence type="ECO:0000313" key="5">
    <source>
        <dbReference type="EMBL" id="TXF83554.1"/>
    </source>
</evidence>
<keyword evidence="2" id="KW-0964">Secreted</keyword>
<dbReference type="EMBL" id="VOXD01000058">
    <property type="protein sequence ID" value="TXF83554.1"/>
    <property type="molecule type" value="Genomic_DNA"/>
</dbReference>
<evidence type="ECO:0000256" key="2">
    <source>
        <dbReference type="ARBA" id="ARBA00022525"/>
    </source>
</evidence>
<name>A0A5C7FDW1_9BACT</name>
<comment type="caution">
    <text evidence="5">The sequence shown here is derived from an EMBL/GenBank/DDBJ whole genome shotgun (WGS) entry which is preliminary data.</text>
</comment>
<evidence type="ECO:0000313" key="6">
    <source>
        <dbReference type="Proteomes" id="UP000321907"/>
    </source>
</evidence>
<proteinExistence type="predicted"/>
<evidence type="ECO:0000256" key="3">
    <source>
        <dbReference type="ARBA" id="ARBA00022729"/>
    </source>
</evidence>
<dbReference type="PANTHER" id="PTHR23303:SF15">
    <property type="entry name" value="COLOSSIN-A"/>
    <property type="match status" value="1"/>
</dbReference>
<accession>A0A5C7FDW1</accession>
<gene>
    <name evidence="5" type="ORF">FUA23_21530</name>
</gene>
<reference evidence="5 6" key="1">
    <citation type="submission" date="2019-08" db="EMBL/GenBank/DDBJ databases">
        <title>Lewinella sp. strain SSH13 Genome sequencing and assembly.</title>
        <authorList>
            <person name="Kim I."/>
        </authorList>
    </citation>
    <scope>NUCLEOTIDE SEQUENCE [LARGE SCALE GENOMIC DNA]</scope>
    <source>
        <strain evidence="5 6">SSH13</strain>
    </source>
</reference>
<dbReference type="PANTHER" id="PTHR23303">
    <property type="entry name" value="CARBOXYPEPTIDASE REGULATORY REGION-CONTAINING"/>
    <property type="match status" value="1"/>
</dbReference>
<comment type="subcellular location">
    <subcellularLocation>
        <location evidence="1">Secreted</location>
    </subcellularLocation>
</comment>
<organism evidence="5 6">
    <name type="scientific">Neolewinella aurantiaca</name>
    <dbReference type="NCBI Taxonomy" id="2602767"/>
    <lineage>
        <taxon>Bacteria</taxon>
        <taxon>Pseudomonadati</taxon>
        <taxon>Bacteroidota</taxon>
        <taxon>Saprospiria</taxon>
        <taxon>Saprospirales</taxon>
        <taxon>Lewinellaceae</taxon>
        <taxon>Neolewinella</taxon>
    </lineage>
</organism>
<dbReference type="SUPFAM" id="SSF101898">
    <property type="entry name" value="NHL repeat"/>
    <property type="match status" value="1"/>
</dbReference>
<keyword evidence="3" id="KW-0732">Signal</keyword>